<feature type="zinc finger region" evidence="7">
    <location>
        <begin position="3"/>
        <end position="34"/>
    </location>
</feature>
<dbReference type="NCBIfam" id="TIGR00244">
    <property type="entry name" value="transcriptional regulator NrdR"/>
    <property type="match status" value="1"/>
</dbReference>
<dbReference type="InterPro" id="IPR055173">
    <property type="entry name" value="NrdR-like_N"/>
</dbReference>
<evidence type="ECO:0000259" key="8">
    <source>
        <dbReference type="PROSITE" id="PS51161"/>
    </source>
</evidence>
<evidence type="ECO:0000256" key="7">
    <source>
        <dbReference type="HAMAP-Rule" id="MF_00440"/>
    </source>
</evidence>
<dbReference type="Proteomes" id="UP000034562">
    <property type="component" value="Unassembled WGS sequence"/>
</dbReference>
<dbReference type="GO" id="GO:0008270">
    <property type="term" value="F:zinc ion binding"/>
    <property type="evidence" value="ECO:0007669"/>
    <property type="project" value="UniProtKB-UniRule"/>
</dbReference>
<dbReference type="GO" id="GO:0003677">
    <property type="term" value="F:DNA binding"/>
    <property type="evidence" value="ECO:0007669"/>
    <property type="project" value="UniProtKB-KW"/>
</dbReference>
<evidence type="ECO:0000256" key="1">
    <source>
        <dbReference type="ARBA" id="ARBA00022491"/>
    </source>
</evidence>
<keyword evidence="5 7" id="KW-0238">DNA-binding</keyword>
<evidence type="ECO:0000256" key="6">
    <source>
        <dbReference type="ARBA" id="ARBA00023163"/>
    </source>
</evidence>
<feature type="domain" description="ATP-cone" evidence="8">
    <location>
        <begin position="49"/>
        <end position="139"/>
    </location>
</feature>
<keyword evidence="4 7" id="KW-0805">Transcription regulation</keyword>
<dbReference type="PATRIC" id="fig|1618563.3.peg.104"/>
<dbReference type="STRING" id="1618563.UU12_C0004G0018"/>
<evidence type="ECO:0000256" key="2">
    <source>
        <dbReference type="ARBA" id="ARBA00022741"/>
    </source>
</evidence>
<evidence type="ECO:0000256" key="5">
    <source>
        <dbReference type="ARBA" id="ARBA00023125"/>
    </source>
</evidence>
<keyword evidence="7" id="KW-0862">Zinc</keyword>
<dbReference type="HAMAP" id="MF_00440">
    <property type="entry name" value="NrdR"/>
    <property type="match status" value="1"/>
</dbReference>
<dbReference type="PANTHER" id="PTHR30455">
    <property type="entry name" value="TRANSCRIPTIONAL REPRESSOR NRDR"/>
    <property type="match status" value="1"/>
</dbReference>
<name>A0A0G0T917_9BACT</name>
<keyword evidence="7" id="KW-0863">Zinc-finger</keyword>
<dbReference type="PROSITE" id="PS51161">
    <property type="entry name" value="ATP_CONE"/>
    <property type="match status" value="1"/>
</dbReference>
<dbReference type="InterPro" id="IPR005144">
    <property type="entry name" value="ATP-cone_dom"/>
</dbReference>
<reference evidence="9 10" key="1">
    <citation type="journal article" date="2015" name="Nature">
        <title>rRNA introns, odd ribosomes, and small enigmatic genomes across a large radiation of phyla.</title>
        <authorList>
            <person name="Brown C.T."/>
            <person name="Hug L.A."/>
            <person name="Thomas B.C."/>
            <person name="Sharon I."/>
            <person name="Castelle C.J."/>
            <person name="Singh A."/>
            <person name="Wilkins M.J."/>
            <person name="Williams K.H."/>
            <person name="Banfield J.F."/>
        </authorList>
    </citation>
    <scope>NUCLEOTIDE SEQUENCE [LARGE SCALE GENOMIC DNA]</scope>
</reference>
<dbReference type="AlphaFoldDB" id="A0A0G0T917"/>
<evidence type="ECO:0000313" key="9">
    <source>
        <dbReference type="EMBL" id="KKR71271.1"/>
    </source>
</evidence>
<comment type="cofactor">
    <cofactor evidence="7">
        <name>Zn(2+)</name>
        <dbReference type="ChEBI" id="CHEBI:29105"/>
    </cofactor>
    <text evidence="7">Binds 1 zinc ion.</text>
</comment>
<gene>
    <name evidence="7" type="primary">nrdR</name>
    <name evidence="9" type="ORF">UU12_C0004G0018</name>
</gene>
<evidence type="ECO:0000313" key="10">
    <source>
        <dbReference type="Proteomes" id="UP000034562"/>
    </source>
</evidence>
<protein>
    <recommendedName>
        <fullName evidence="7">Transcriptional repressor NrdR</fullName>
    </recommendedName>
</protein>
<dbReference type="GO" id="GO:0005524">
    <property type="term" value="F:ATP binding"/>
    <property type="evidence" value="ECO:0007669"/>
    <property type="project" value="UniProtKB-UniRule"/>
</dbReference>
<accession>A0A0G0T917</accession>
<organism evidence="9 10">
    <name type="scientific">Candidatus Woesebacteria bacterium GW2011_GWA2_40_7b</name>
    <dbReference type="NCBI Taxonomy" id="1618563"/>
    <lineage>
        <taxon>Bacteria</taxon>
        <taxon>Candidatus Woeseibacteriota</taxon>
    </lineage>
</organism>
<evidence type="ECO:0000256" key="3">
    <source>
        <dbReference type="ARBA" id="ARBA00022840"/>
    </source>
</evidence>
<comment type="function">
    <text evidence="7">Negatively regulates transcription of bacterial ribonucleotide reductase nrd genes and operons by binding to NrdR-boxes.</text>
</comment>
<keyword evidence="6 7" id="KW-0804">Transcription</keyword>
<evidence type="ECO:0000256" key="4">
    <source>
        <dbReference type="ARBA" id="ARBA00023015"/>
    </source>
</evidence>
<dbReference type="Pfam" id="PF03477">
    <property type="entry name" value="ATP-cone"/>
    <property type="match status" value="1"/>
</dbReference>
<dbReference type="Pfam" id="PF22811">
    <property type="entry name" value="Zn_ribbon_NrdR"/>
    <property type="match status" value="1"/>
</dbReference>
<keyword evidence="1 7" id="KW-0678">Repressor</keyword>
<dbReference type="InterPro" id="IPR003796">
    <property type="entry name" value="RNR_NrdR-like"/>
</dbReference>
<dbReference type="GO" id="GO:0045892">
    <property type="term" value="P:negative regulation of DNA-templated transcription"/>
    <property type="evidence" value="ECO:0007669"/>
    <property type="project" value="UniProtKB-UniRule"/>
</dbReference>
<comment type="similarity">
    <text evidence="7">Belongs to the NrdR family.</text>
</comment>
<keyword evidence="7" id="KW-0479">Metal-binding</keyword>
<dbReference type="PANTHER" id="PTHR30455:SF2">
    <property type="entry name" value="TRANSCRIPTIONAL REPRESSOR NRDR"/>
    <property type="match status" value="1"/>
</dbReference>
<comment type="caution">
    <text evidence="9">The sequence shown here is derived from an EMBL/GenBank/DDBJ whole genome shotgun (WGS) entry which is preliminary data.</text>
</comment>
<sequence>MRCPFCGKIDSQVLESRTIADGEAIRRRRECTKCGKRFTTNEKVKDSVLWVIKKDGRREPWDREKIKRGILRAVQKRPVSMDMVEDVVEDVEREMLRREEQEITSRSVGSAVLKKLKKIDKVAWLRFASVYLEFEDLSDFEKLI</sequence>
<keyword evidence="2 7" id="KW-0547">Nucleotide-binding</keyword>
<keyword evidence="3 7" id="KW-0067">ATP-binding</keyword>
<dbReference type="EMBL" id="LBZK01000004">
    <property type="protein sequence ID" value="KKR71271.1"/>
    <property type="molecule type" value="Genomic_DNA"/>
</dbReference>
<proteinExistence type="inferred from homology"/>